<dbReference type="PANTHER" id="PTHR12136:SF100">
    <property type="entry name" value="PROTEIN ENHANCED DISEASE RESISTANCE 2-LIKE"/>
    <property type="match status" value="1"/>
</dbReference>
<feature type="region of interest" description="Disordered" evidence="1">
    <location>
        <begin position="31"/>
        <end position="55"/>
    </location>
</feature>
<evidence type="ECO:0000313" key="3">
    <source>
        <dbReference type="EMBL" id="SPD19143.1"/>
    </source>
</evidence>
<feature type="domain" description="Protein ENHANCED DISEASE RESISTANCE 2 C-terminal" evidence="2">
    <location>
        <begin position="122"/>
        <end position="180"/>
    </location>
</feature>
<dbReference type="InterPro" id="IPR009769">
    <property type="entry name" value="EDR2_C"/>
</dbReference>
<protein>
    <recommendedName>
        <fullName evidence="2">Protein ENHANCED DISEASE RESISTANCE 2 C-terminal domain-containing protein</fullName>
    </recommendedName>
</protein>
<evidence type="ECO:0000259" key="2">
    <source>
        <dbReference type="Pfam" id="PF07059"/>
    </source>
</evidence>
<sequence length="213" mass="23759">MIGLREWFSQTDERSAAPRIPVMVNMTSASVSSKKGAKSSLHSSGSTDQINGANRNSVMMDEYSDEDEEFQIAEAEQEADTSGHESDIKRTALEEEPVDQIDLSCFSGNLRRDDRDNSRDCWRISDGNNFRVRSKHFCYDKTKIPAGKHLMDLVAVDWFKDTKRMDHVARRQGCAAQESSTVADPCMEAINNEEVEVGVALDEDGVASLGFKL</sequence>
<feature type="compositionally biased region" description="Polar residues" evidence="1">
    <location>
        <begin position="41"/>
        <end position="55"/>
    </location>
</feature>
<reference evidence="3" key="1">
    <citation type="submission" date="2018-02" db="EMBL/GenBank/DDBJ databases">
        <authorList>
            <person name="Cohen D.B."/>
            <person name="Kent A.D."/>
        </authorList>
    </citation>
    <scope>NUCLEOTIDE SEQUENCE</scope>
</reference>
<organism evidence="3">
    <name type="scientific">Fagus sylvatica</name>
    <name type="common">Beechnut</name>
    <dbReference type="NCBI Taxonomy" id="28930"/>
    <lineage>
        <taxon>Eukaryota</taxon>
        <taxon>Viridiplantae</taxon>
        <taxon>Streptophyta</taxon>
        <taxon>Embryophyta</taxon>
        <taxon>Tracheophyta</taxon>
        <taxon>Spermatophyta</taxon>
        <taxon>Magnoliopsida</taxon>
        <taxon>eudicotyledons</taxon>
        <taxon>Gunneridae</taxon>
        <taxon>Pentapetalae</taxon>
        <taxon>rosids</taxon>
        <taxon>fabids</taxon>
        <taxon>Fagales</taxon>
        <taxon>Fagaceae</taxon>
        <taxon>Fagus</taxon>
    </lineage>
</organism>
<dbReference type="AlphaFoldDB" id="A0A2N9I534"/>
<evidence type="ECO:0000256" key="1">
    <source>
        <dbReference type="SAM" id="MobiDB-lite"/>
    </source>
</evidence>
<gene>
    <name evidence="3" type="ORF">FSB_LOCUS47025</name>
</gene>
<dbReference type="Pfam" id="PF07059">
    <property type="entry name" value="EDR2_C"/>
    <property type="match status" value="1"/>
</dbReference>
<proteinExistence type="predicted"/>
<feature type="compositionally biased region" description="Low complexity" evidence="1">
    <location>
        <begin position="31"/>
        <end position="40"/>
    </location>
</feature>
<dbReference type="EMBL" id="OIVN01004768">
    <property type="protein sequence ID" value="SPD19143.1"/>
    <property type="molecule type" value="Genomic_DNA"/>
</dbReference>
<dbReference type="PANTHER" id="PTHR12136">
    <property type="entry name" value="ENHANCED DISEASE RESISTANCE-RELATED"/>
    <property type="match status" value="1"/>
</dbReference>
<name>A0A2N9I534_FAGSY</name>
<accession>A0A2N9I534</accession>
<dbReference type="InterPro" id="IPR045096">
    <property type="entry name" value="EDR2-like"/>
</dbReference>